<reference evidence="1 2" key="1">
    <citation type="submission" date="2013-02" db="EMBL/GenBank/DDBJ databases">
        <title>Draft Genome Sequence of Streptomyces afghaniensis, Which Produces Compounds of the Julimycin B-Complex.</title>
        <authorList>
            <person name="Gruening B.A."/>
            <person name="Praeg A."/>
            <person name="Erxleben A."/>
            <person name="Guenther S."/>
            <person name="Fiedler H.-P."/>
            <person name="Goodfellow M."/>
            <person name="Mueller M."/>
        </authorList>
    </citation>
    <scope>NUCLEOTIDE SEQUENCE [LARGE SCALE GENOMIC DNA]</scope>
    <source>
        <strain evidence="1 2">772</strain>
    </source>
</reference>
<dbReference type="HOGENOM" id="CLU_2525972_0_0_11"/>
<protein>
    <submittedName>
        <fullName evidence="1">Putative oxidoreductase YrpG</fullName>
    </submittedName>
</protein>
<evidence type="ECO:0000313" key="1">
    <source>
        <dbReference type="EMBL" id="EPJ35142.1"/>
    </source>
</evidence>
<comment type="caution">
    <text evidence="1">The sequence shown here is derived from an EMBL/GenBank/DDBJ whole genome shotgun (WGS) entry which is preliminary data.</text>
</comment>
<evidence type="ECO:0000313" key="2">
    <source>
        <dbReference type="Proteomes" id="UP000015001"/>
    </source>
</evidence>
<dbReference type="Proteomes" id="UP000015001">
    <property type="component" value="Unassembled WGS sequence"/>
</dbReference>
<dbReference type="EMBL" id="AOPY01001655">
    <property type="protein sequence ID" value="EPJ35142.1"/>
    <property type="molecule type" value="Genomic_DNA"/>
</dbReference>
<name>S4MNX1_9ACTN</name>
<dbReference type="PATRIC" id="fig|1283301.3.peg.7742"/>
<gene>
    <name evidence="1" type="ORF">STAFG_7805</name>
</gene>
<organism evidence="1 2">
    <name type="scientific">Streptomyces afghaniensis 772</name>
    <dbReference type="NCBI Taxonomy" id="1283301"/>
    <lineage>
        <taxon>Bacteria</taxon>
        <taxon>Bacillati</taxon>
        <taxon>Actinomycetota</taxon>
        <taxon>Actinomycetes</taxon>
        <taxon>Kitasatosporales</taxon>
        <taxon>Streptomycetaceae</taxon>
        <taxon>Streptomyces</taxon>
    </lineage>
</organism>
<keyword evidence="2" id="KW-1185">Reference proteome</keyword>
<accession>S4MNX1</accession>
<sequence>MRGGVMRAFEAHSRGPQPAASCVGSSNFAGWNVALAQSVATARHFLGLTSEQGLPAPRHLGIEVMERLDRIWPGPEEARQAYAW</sequence>
<dbReference type="RefSeq" id="WP_020276637.1">
    <property type="nucleotide sequence ID" value="NZ_KE354431.1"/>
</dbReference>
<dbReference type="AlphaFoldDB" id="S4MNX1"/>
<proteinExistence type="predicted"/>